<evidence type="ECO:0000256" key="1">
    <source>
        <dbReference type="SAM" id="MobiDB-lite"/>
    </source>
</evidence>
<name>A0A6J7INH3_9ZZZZ</name>
<evidence type="ECO:0000313" key="2">
    <source>
        <dbReference type="EMBL" id="CAB4931687.1"/>
    </source>
</evidence>
<sequence length="451" mass="49702">MVLTVRQRAGAQLDLGHAGRVVARPNGNRGELCDESEGCDVEIEPDSHAGDETALVQGPVAVAFLGRPHIVVTDAFAREREHRRIVTRVDLDSGGRGVRQFVGTEHVPESQFDRVDAEAVRGAVDRELEHRRGFGTPGAAIGDGGAGVRDCAAGVDRDPPQPVWTARHRGGGVRHDRAEARVRAAVGGERGRESDDGAVVSEPHRDVLLLAASVGRAVQMLGSRLDPPRGAPDVDRRCGHDEQVGVDVVLRAERPADRGRDDAHVDRRETQGRGERIAQRVHALRAGPHRDGAAARHDQDAVRLHWNRSDTWDDVAGVDDDVGAFERVSGAAAQVRCERLVRPEGGEQQRGVRLESGERVEHVWHRFIAHVDQACRVDRRGRRRREHDGHGFTGEAHHRLGEGRTSEPRGERVEAGHRHQSEIRGGEHRRDARLERRLHRVDREDAGVREG</sequence>
<organism evidence="2">
    <name type="scientific">freshwater metagenome</name>
    <dbReference type="NCBI Taxonomy" id="449393"/>
    <lineage>
        <taxon>unclassified sequences</taxon>
        <taxon>metagenomes</taxon>
        <taxon>ecological metagenomes</taxon>
    </lineage>
</organism>
<accession>A0A6J7INH3</accession>
<reference evidence="2" key="1">
    <citation type="submission" date="2020-05" db="EMBL/GenBank/DDBJ databases">
        <authorList>
            <person name="Chiriac C."/>
            <person name="Salcher M."/>
            <person name="Ghai R."/>
            <person name="Kavagutti S V."/>
        </authorList>
    </citation>
    <scope>NUCLEOTIDE SEQUENCE</scope>
</reference>
<feature type="compositionally biased region" description="Basic and acidic residues" evidence="1">
    <location>
        <begin position="386"/>
        <end position="435"/>
    </location>
</feature>
<proteinExistence type="predicted"/>
<dbReference type="AlphaFoldDB" id="A0A6J7INH3"/>
<feature type="region of interest" description="Disordered" evidence="1">
    <location>
        <begin position="254"/>
        <end position="275"/>
    </location>
</feature>
<feature type="region of interest" description="Disordered" evidence="1">
    <location>
        <begin position="380"/>
        <end position="435"/>
    </location>
</feature>
<feature type="region of interest" description="Disordered" evidence="1">
    <location>
        <begin position="153"/>
        <end position="177"/>
    </location>
</feature>
<dbReference type="EMBL" id="CAFBMH010000145">
    <property type="protein sequence ID" value="CAB4931687.1"/>
    <property type="molecule type" value="Genomic_DNA"/>
</dbReference>
<protein>
    <submittedName>
        <fullName evidence="2">Unannotated protein</fullName>
    </submittedName>
</protein>
<gene>
    <name evidence="2" type="ORF">UFOPK3543_02692</name>
</gene>